<feature type="compositionally biased region" description="Low complexity" evidence="1">
    <location>
        <begin position="162"/>
        <end position="180"/>
    </location>
</feature>
<feature type="chain" id="PRO_5036743642" evidence="3">
    <location>
        <begin position="29"/>
        <end position="687"/>
    </location>
</feature>
<evidence type="ECO:0000313" key="4">
    <source>
        <dbReference type="Proteomes" id="UP000887572"/>
    </source>
</evidence>
<dbReference type="WBParaSite" id="Gr19_v10_g4145.t1">
    <property type="protein sequence ID" value="Gr19_v10_g4145.t1"/>
    <property type="gene ID" value="Gr19_v10_g4145"/>
</dbReference>
<accession>A0A914HTT2</accession>
<feature type="compositionally biased region" description="Basic and acidic residues" evidence="1">
    <location>
        <begin position="630"/>
        <end position="639"/>
    </location>
</feature>
<keyword evidence="2" id="KW-0812">Transmembrane</keyword>
<evidence type="ECO:0000256" key="3">
    <source>
        <dbReference type="SAM" id="SignalP"/>
    </source>
</evidence>
<feature type="compositionally biased region" description="Polar residues" evidence="1">
    <location>
        <begin position="350"/>
        <end position="359"/>
    </location>
</feature>
<feature type="region of interest" description="Disordered" evidence="1">
    <location>
        <begin position="337"/>
        <end position="369"/>
    </location>
</feature>
<feature type="region of interest" description="Disordered" evidence="1">
    <location>
        <begin position="148"/>
        <end position="215"/>
    </location>
</feature>
<keyword evidence="2" id="KW-0472">Membrane</keyword>
<reference evidence="5" key="1">
    <citation type="submission" date="2022-11" db="UniProtKB">
        <authorList>
            <consortium name="WormBaseParasite"/>
        </authorList>
    </citation>
    <scope>IDENTIFICATION</scope>
</reference>
<feature type="compositionally biased region" description="Polar residues" evidence="1">
    <location>
        <begin position="190"/>
        <end position="215"/>
    </location>
</feature>
<feature type="signal peptide" evidence="3">
    <location>
        <begin position="1"/>
        <end position="28"/>
    </location>
</feature>
<feature type="region of interest" description="Disordered" evidence="1">
    <location>
        <begin position="505"/>
        <end position="529"/>
    </location>
</feature>
<feature type="region of interest" description="Disordered" evidence="1">
    <location>
        <begin position="229"/>
        <end position="289"/>
    </location>
</feature>
<feature type="transmembrane region" description="Helical" evidence="2">
    <location>
        <begin position="305"/>
        <end position="326"/>
    </location>
</feature>
<feature type="compositionally biased region" description="Gly residues" evidence="1">
    <location>
        <begin position="509"/>
        <end position="523"/>
    </location>
</feature>
<keyword evidence="2" id="KW-1133">Transmembrane helix</keyword>
<keyword evidence="4" id="KW-1185">Reference proteome</keyword>
<proteinExistence type="predicted"/>
<dbReference type="Proteomes" id="UP000887572">
    <property type="component" value="Unplaced"/>
</dbReference>
<dbReference type="AlphaFoldDB" id="A0A914HTT2"/>
<protein>
    <submittedName>
        <fullName evidence="5">Uncharacterized protein</fullName>
    </submittedName>
</protein>
<feature type="compositionally biased region" description="Basic and acidic residues" evidence="1">
    <location>
        <begin position="244"/>
        <end position="276"/>
    </location>
</feature>
<evidence type="ECO:0000256" key="2">
    <source>
        <dbReference type="SAM" id="Phobius"/>
    </source>
</evidence>
<keyword evidence="3" id="KW-0732">Signal</keyword>
<evidence type="ECO:0000313" key="5">
    <source>
        <dbReference type="WBParaSite" id="Gr19_v10_g4145.t1"/>
    </source>
</evidence>
<sequence>MRKKTSTKFQQFFLRILPIFFLGTLTKCQQAALGRVKITLECAQEQMTLHVQLNESFLPNGRFTDWIIVGTTTRPECRLKGNGEFRYIVQIAVLKDPCATKMTAPGVFQNTLRIASFPGLILSDDLNFEFKCALGLPEVLELRLPQTKASESENNEQIVPVRPSFSTTTTSSSSPRSSSFLITGLGHNVLPSSSANAQQQFPSPQTNLPPQQTQRNKFMANSEIAGEEMSVGNAWTQQNGKATAETEQRRREGGGRIGTEDLQRAQHQQQERKDAAESAVNGDSDDFDVSNQWEERRSNSLSSNLLVVTCGFLALFLVGCVFLAMFHSVKQFRATRRSAAPFSQFDSRRTSPGNSSLSPAGSDGSRERVGTDWRAHTANSDSTAIVTNHSRDQLQLGAMDGSYHTEALNLVPPSVPFPAVPLHSSTNSNELHHPTAHAGKDELRRTNSMKAFGGNENGGPLAEVPKLGEKQRKDNETIRGEFNAAACRSITEIYRTAEMKLKSMMQESEGGGNGKPARGGGRGEYSTPKKLEPLKERGNLLISCVNKIRGYGSRKLTEQEILRWRQLIRNDANFQNRVFESVSEEDLMRICELPQYRVLFTKLKWVQIMGCIAEEILDSPDEQNGNGGRQRNDSTETVRRMKPLPALPGPSKYGLNAAAPSQLHKAFNHPNASLKIFVGNVGGVAER</sequence>
<name>A0A914HTT2_GLORO</name>
<evidence type="ECO:0000256" key="1">
    <source>
        <dbReference type="SAM" id="MobiDB-lite"/>
    </source>
</evidence>
<feature type="region of interest" description="Disordered" evidence="1">
    <location>
        <begin position="619"/>
        <end position="651"/>
    </location>
</feature>
<organism evidence="4 5">
    <name type="scientific">Globodera rostochiensis</name>
    <name type="common">Golden nematode worm</name>
    <name type="synonym">Heterodera rostochiensis</name>
    <dbReference type="NCBI Taxonomy" id="31243"/>
    <lineage>
        <taxon>Eukaryota</taxon>
        <taxon>Metazoa</taxon>
        <taxon>Ecdysozoa</taxon>
        <taxon>Nematoda</taxon>
        <taxon>Chromadorea</taxon>
        <taxon>Rhabditida</taxon>
        <taxon>Tylenchina</taxon>
        <taxon>Tylenchomorpha</taxon>
        <taxon>Tylenchoidea</taxon>
        <taxon>Heteroderidae</taxon>
        <taxon>Heteroderinae</taxon>
        <taxon>Globodera</taxon>
    </lineage>
</organism>